<dbReference type="RefSeq" id="WP_137251114.1">
    <property type="nucleotide sequence ID" value="NZ_SZQA01000046.1"/>
</dbReference>
<gene>
    <name evidence="2" type="ORF">FDA94_33695</name>
</gene>
<evidence type="ECO:0000313" key="2">
    <source>
        <dbReference type="EMBL" id="TKK81223.1"/>
    </source>
</evidence>
<reference evidence="2 3" key="1">
    <citation type="submission" date="2019-04" db="EMBL/GenBank/DDBJ databases">
        <title>Herbidospora sp. NEAU-GS14.nov., a novel actinomycete isolated from soil.</title>
        <authorList>
            <person name="Han L."/>
        </authorList>
    </citation>
    <scope>NUCLEOTIDE SEQUENCE [LARGE SCALE GENOMIC DNA]</scope>
    <source>
        <strain evidence="2 3">NEAU-GS14</strain>
    </source>
</reference>
<accession>A0A4V5UZT1</accession>
<dbReference type="EMBL" id="SZQA01000046">
    <property type="protein sequence ID" value="TKK81223.1"/>
    <property type="molecule type" value="Genomic_DNA"/>
</dbReference>
<name>A0A4V5UZT1_9ACTN</name>
<feature type="transmembrane region" description="Helical" evidence="1">
    <location>
        <begin position="341"/>
        <end position="362"/>
    </location>
</feature>
<dbReference type="OrthoDB" id="9833750at2"/>
<keyword evidence="3" id="KW-1185">Reference proteome</keyword>
<evidence type="ECO:0000256" key="1">
    <source>
        <dbReference type="SAM" id="Phobius"/>
    </source>
</evidence>
<protein>
    <submittedName>
        <fullName evidence="2">Uncharacterized protein</fullName>
    </submittedName>
</protein>
<comment type="caution">
    <text evidence="2">The sequence shown here is derived from an EMBL/GenBank/DDBJ whole genome shotgun (WGS) entry which is preliminary data.</text>
</comment>
<feature type="transmembrane region" description="Helical" evidence="1">
    <location>
        <begin position="374"/>
        <end position="392"/>
    </location>
</feature>
<organism evidence="2 3">
    <name type="scientific">Herbidospora galbida</name>
    <dbReference type="NCBI Taxonomy" id="2575442"/>
    <lineage>
        <taxon>Bacteria</taxon>
        <taxon>Bacillati</taxon>
        <taxon>Actinomycetota</taxon>
        <taxon>Actinomycetes</taxon>
        <taxon>Streptosporangiales</taxon>
        <taxon>Streptosporangiaceae</taxon>
        <taxon>Herbidospora</taxon>
    </lineage>
</organism>
<sequence length="395" mass="43543">MNQLTRERLTAGIDRIQEAMQSFLELAKQLEGLPPDQYAAGQFLKSIDQRGVYGTTGALLTLARATPSALTVTQIRGLTNHLISRESAENRLAKTRGDKAALKPRLDNEARITFKAADLLYALAATPVWAEHGAELAGEVIGRIDAARIPVGGWGVELKQTCTVDMVATASVIRARTAARLPVAPQDVDLLRITARSPQENPHVRIYCLLALLEQPFVRDDDGALVEEFLATLDPFTRTEEDYKFEMARHHHWIHIPWQLYLLSCVALWRPGLFHTDVRVRAVLDDALTALESREGYIYPGRGGERSTRTYGILMDTLWRIRQVLGPPPPPVWTPRRVLKIASWSGLAVGGGFTAASLWWWAQGEEGPLGSVGGNVAAAALLAALSLLLGWVKKR</sequence>
<keyword evidence="1" id="KW-1133">Transmembrane helix</keyword>
<dbReference type="Proteomes" id="UP000308705">
    <property type="component" value="Unassembled WGS sequence"/>
</dbReference>
<keyword evidence="1" id="KW-0812">Transmembrane</keyword>
<evidence type="ECO:0000313" key="3">
    <source>
        <dbReference type="Proteomes" id="UP000308705"/>
    </source>
</evidence>
<proteinExistence type="predicted"/>
<keyword evidence="1" id="KW-0472">Membrane</keyword>
<dbReference type="AlphaFoldDB" id="A0A4V5UZT1"/>